<name>A0A9P7TVJ1_9HYPO</name>
<evidence type="ECO:0000313" key="3">
    <source>
        <dbReference type="Proteomes" id="UP000732380"/>
    </source>
</evidence>
<evidence type="ECO:0000313" key="2">
    <source>
        <dbReference type="EMBL" id="KAG6117707.1"/>
    </source>
</evidence>
<dbReference type="GO" id="GO:0008999">
    <property type="term" value="F:protein-N-terminal-alanine acetyltransferase activity"/>
    <property type="evidence" value="ECO:0007669"/>
    <property type="project" value="TreeGrafter"/>
</dbReference>
<feature type="domain" description="N-acetyltransferase" evidence="1">
    <location>
        <begin position="25"/>
        <end position="184"/>
    </location>
</feature>
<dbReference type="Gene3D" id="3.40.630.30">
    <property type="match status" value="1"/>
</dbReference>
<dbReference type="PANTHER" id="PTHR43441:SF3">
    <property type="entry name" value="ACETYLTRANSFERASE"/>
    <property type="match status" value="1"/>
</dbReference>
<dbReference type="Proteomes" id="UP000732380">
    <property type="component" value="Unassembled WGS sequence"/>
</dbReference>
<dbReference type="PROSITE" id="PS51186">
    <property type="entry name" value="GNAT"/>
    <property type="match status" value="1"/>
</dbReference>
<dbReference type="PANTHER" id="PTHR43441">
    <property type="entry name" value="RIBOSOMAL-PROTEIN-SERINE ACETYLTRANSFERASE"/>
    <property type="match status" value="1"/>
</dbReference>
<gene>
    <name evidence="2" type="ORF">E4U13_000855</name>
</gene>
<comment type="caution">
    <text evidence="2">The sequence shown here is derived from an EMBL/GenBank/DDBJ whole genome shotgun (WGS) entry which is preliminary data.</text>
</comment>
<dbReference type="EMBL" id="SRQM01000129">
    <property type="protein sequence ID" value="KAG6117707.1"/>
    <property type="molecule type" value="Genomic_DNA"/>
</dbReference>
<sequence length="185" mass="20751">MKRKPPEELTDGDLYLRRWQTSDVVALETAARSSIAELSQWMPWASKGYSLADAQQFLAFTNKSWKSGDEYDYAIIIDGQPMGSCGLMTPLSKKNDTLEIGYWLATHVTGRGWATRASAMLINVAREMGATHVQIRHAKLNVRSSKVPLRLGFHLVSNSMHVMGQEGRGTQEREQSVLWELSLVP</sequence>
<dbReference type="InterPro" id="IPR000182">
    <property type="entry name" value="GNAT_dom"/>
</dbReference>
<protein>
    <recommendedName>
        <fullName evidence="1">N-acetyltransferase domain-containing protein</fullName>
    </recommendedName>
</protein>
<dbReference type="CDD" id="cd04301">
    <property type="entry name" value="NAT_SF"/>
    <property type="match status" value="1"/>
</dbReference>
<dbReference type="GO" id="GO:0005737">
    <property type="term" value="C:cytoplasm"/>
    <property type="evidence" value="ECO:0007669"/>
    <property type="project" value="TreeGrafter"/>
</dbReference>
<dbReference type="InterPro" id="IPR016181">
    <property type="entry name" value="Acyl_CoA_acyltransferase"/>
</dbReference>
<organism evidence="2 3">
    <name type="scientific">Claviceps humidiphila</name>
    <dbReference type="NCBI Taxonomy" id="1294629"/>
    <lineage>
        <taxon>Eukaryota</taxon>
        <taxon>Fungi</taxon>
        <taxon>Dikarya</taxon>
        <taxon>Ascomycota</taxon>
        <taxon>Pezizomycotina</taxon>
        <taxon>Sordariomycetes</taxon>
        <taxon>Hypocreomycetidae</taxon>
        <taxon>Hypocreales</taxon>
        <taxon>Clavicipitaceae</taxon>
        <taxon>Claviceps</taxon>
    </lineage>
</organism>
<dbReference type="Pfam" id="PF13302">
    <property type="entry name" value="Acetyltransf_3"/>
    <property type="match status" value="1"/>
</dbReference>
<accession>A0A9P7TVJ1</accession>
<proteinExistence type="predicted"/>
<dbReference type="AlphaFoldDB" id="A0A9P7TVJ1"/>
<dbReference type="SUPFAM" id="SSF55729">
    <property type="entry name" value="Acyl-CoA N-acyltransferases (Nat)"/>
    <property type="match status" value="1"/>
</dbReference>
<keyword evidence="3" id="KW-1185">Reference proteome</keyword>
<dbReference type="InterPro" id="IPR051908">
    <property type="entry name" value="Ribosomal_N-acetyltransferase"/>
</dbReference>
<evidence type="ECO:0000259" key="1">
    <source>
        <dbReference type="PROSITE" id="PS51186"/>
    </source>
</evidence>
<reference evidence="2 3" key="1">
    <citation type="journal article" date="2020" name="bioRxiv">
        <title>Whole genome comparisons of ergot fungi reveals the divergence and evolution of species within the genus Claviceps are the result of varying mechanisms driving genome evolution and host range expansion.</title>
        <authorList>
            <person name="Wyka S.A."/>
            <person name="Mondo S.J."/>
            <person name="Liu M."/>
            <person name="Dettman J."/>
            <person name="Nalam V."/>
            <person name="Broders K.D."/>
        </authorList>
    </citation>
    <scope>NUCLEOTIDE SEQUENCE [LARGE SCALE GENOMIC DNA]</scope>
    <source>
        <strain evidence="2 3">LM576</strain>
    </source>
</reference>
<dbReference type="GO" id="GO:1990189">
    <property type="term" value="F:protein N-terminal-serine acetyltransferase activity"/>
    <property type="evidence" value="ECO:0007669"/>
    <property type="project" value="TreeGrafter"/>
</dbReference>